<protein>
    <recommendedName>
        <fullName evidence="3">PDZ domain-containing protein</fullName>
    </recommendedName>
</protein>
<gene>
    <name evidence="1" type="ORF">M8A51_25040</name>
</gene>
<organism evidence="1 2">
    <name type="scientific">Caldimonas mangrovi</name>
    <dbReference type="NCBI Taxonomy" id="2944811"/>
    <lineage>
        <taxon>Bacteria</taxon>
        <taxon>Pseudomonadati</taxon>
        <taxon>Pseudomonadota</taxon>
        <taxon>Betaproteobacteria</taxon>
        <taxon>Burkholderiales</taxon>
        <taxon>Sphaerotilaceae</taxon>
        <taxon>Caldimonas</taxon>
    </lineage>
</organism>
<evidence type="ECO:0000313" key="2">
    <source>
        <dbReference type="Proteomes" id="UP001165541"/>
    </source>
</evidence>
<evidence type="ECO:0008006" key="3">
    <source>
        <dbReference type="Google" id="ProtNLM"/>
    </source>
</evidence>
<dbReference type="RefSeq" id="WP_251781352.1">
    <property type="nucleotide sequence ID" value="NZ_JAMKFE010000024.1"/>
</dbReference>
<reference evidence="1" key="1">
    <citation type="submission" date="2022-05" db="EMBL/GenBank/DDBJ databases">
        <title>Schlegelella sp. nov., isolated from mangrove soil.</title>
        <authorList>
            <person name="Liu Y."/>
            <person name="Ge X."/>
            <person name="Liu W."/>
        </authorList>
    </citation>
    <scope>NUCLEOTIDE SEQUENCE</scope>
    <source>
        <strain evidence="1">S2-27</strain>
    </source>
</reference>
<evidence type="ECO:0000313" key="1">
    <source>
        <dbReference type="EMBL" id="MCM5682810.1"/>
    </source>
</evidence>
<comment type="caution">
    <text evidence="1">The sequence shown here is derived from an EMBL/GenBank/DDBJ whole genome shotgun (WGS) entry which is preliminary data.</text>
</comment>
<keyword evidence="2" id="KW-1185">Reference proteome</keyword>
<proteinExistence type="predicted"/>
<accession>A0ABT0YVN3</accession>
<dbReference type="EMBL" id="JAMKFE010000024">
    <property type="protein sequence ID" value="MCM5682810.1"/>
    <property type="molecule type" value="Genomic_DNA"/>
</dbReference>
<sequence length="121" mass="13200">MAKTSQRWVVRLGELHWRRYTHARNADDGLELLGSVEKGAQVGALGLGADGRYYQVNGDYLSPLSNSQLRSAVRRAQVAVAAEEKRARYAVNRATPVVVVKKRRTLAPAEPMAGDGARQAA</sequence>
<dbReference type="Proteomes" id="UP001165541">
    <property type="component" value="Unassembled WGS sequence"/>
</dbReference>
<name>A0ABT0YVN3_9BURK</name>